<dbReference type="AlphaFoldDB" id="A0A168QGV9"/>
<feature type="compositionally biased region" description="Gly residues" evidence="1">
    <location>
        <begin position="23"/>
        <end position="35"/>
    </location>
</feature>
<proteinExistence type="predicted"/>
<protein>
    <submittedName>
        <fullName evidence="2">Uncharacterized protein</fullName>
    </submittedName>
</protein>
<organism evidence="2">
    <name type="scientific">Absidia glauca</name>
    <name type="common">Pin mould</name>
    <dbReference type="NCBI Taxonomy" id="4829"/>
    <lineage>
        <taxon>Eukaryota</taxon>
        <taxon>Fungi</taxon>
        <taxon>Fungi incertae sedis</taxon>
        <taxon>Mucoromycota</taxon>
        <taxon>Mucoromycotina</taxon>
        <taxon>Mucoromycetes</taxon>
        <taxon>Mucorales</taxon>
        <taxon>Cunninghamellaceae</taxon>
        <taxon>Absidia</taxon>
    </lineage>
</organism>
<dbReference type="Proteomes" id="UP000078561">
    <property type="component" value="Unassembled WGS sequence"/>
</dbReference>
<gene>
    <name evidence="2" type="primary">ABSGL_10540.1 scaffold 12026</name>
</gene>
<dbReference type="InParanoid" id="A0A168QGV9"/>
<reference evidence="2" key="1">
    <citation type="submission" date="2016-04" db="EMBL/GenBank/DDBJ databases">
        <authorList>
            <person name="Evans L.H."/>
            <person name="Alamgir A."/>
            <person name="Owens N."/>
            <person name="Weber N.D."/>
            <person name="Virtaneva K."/>
            <person name="Barbian K."/>
            <person name="Babar A."/>
            <person name="Rosenke K."/>
        </authorList>
    </citation>
    <scope>NUCLEOTIDE SEQUENCE [LARGE SCALE GENOMIC DNA]</scope>
    <source>
        <strain evidence="2">CBS 101.48</strain>
    </source>
</reference>
<feature type="region of interest" description="Disordered" evidence="1">
    <location>
        <begin position="1"/>
        <end position="46"/>
    </location>
</feature>
<feature type="region of interest" description="Disordered" evidence="1">
    <location>
        <begin position="204"/>
        <end position="244"/>
    </location>
</feature>
<name>A0A168QGV9_ABSGL</name>
<feature type="compositionally biased region" description="Basic residues" evidence="1">
    <location>
        <begin position="1"/>
        <end position="22"/>
    </location>
</feature>
<evidence type="ECO:0000313" key="2">
    <source>
        <dbReference type="EMBL" id="SAM04674.1"/>
    </source>
</evidence>
<feature type="region of interest" description="Disordered" evidence="1">
    <location>
        <begin position="114"/>
        <end position="155"/>
    </location>
</feature>
<feature type="compositionally biased region" description="Polar residues" evidence="1">
    <location>
        <begin position="138"/>
        <end position="155"/>
    </location>
</feature>
<evidence type="ECO:0000256" key="1">
    <source>
        <dbReference type="SAM" id="MobiDB-lite"/>
    </source>
</evidence>
<evidence type="ECO:0000313" key="3">
    <source>
        <dbReference type="Proteomes" id="UP000078561"/>
    </source>
</evidence>
<feature type="region of interest" description="Disordered" evidence="1">
    <location>
        <begin position="331"/>
        <end position="374"/>
    </location>
</feature>
<dbReference type="STRING" id="4829.A0A168QGV9"/>
<accession>A0A168QGV9</accession>
<dbReference type="EMBL" id="LT554414">
    <property type="protein sequence ID" value="SAM04674.1"/>
    <property type="molecule type" value="Genomic_DNA"/>
</dbReference>
<feature type="region of interest" description="Disordered" evidence="1">
    <location>
        <begin position="63"/>
        <end position="83"/>
    </location>
</feature>
<feature type="compositionally biased region" description="Acidic residues" evidence="1">
    <location>
        <begin position="213"/>
        <end position="244"/>
    </location>
</feature>
<keyword evidence="3" id="KW-1185">Reference proteome</keyword>
<sequence>MGSNGHRGRGRGRGNGRGRGGRGGRGGGSMGGGGRGRNRTLYPSSYGFVYPLGEQDLSDDGEDFRLFGQFSDDSNNEENHLPQRKYKKVVGQLKGSDSHKCSFLLSIDKVVDLQPKQGGQHKSNSAKEPKKRTRRNNKATGEYSSITSTSTHFVQSTGKWNDAVDHATDDERDVDLNNLHLDIGNLDIDDADFLQLLDSSHSSSRAEVTVSVGDDDEDHDDDNDHNDNDDEDDDNDDSDSDSEEEFDMAIMRDYIENVELTEDDILNILAQNGDDQDLHEYLDSLDTDELDKLDRFLMQHGDGHMDSVVSSDDDDDDDDKDLLAYEERYLANHGLDDGDDDDEISPDMFRASLEDALAEIPPGLKPGKSKTSMS</sequence>